<gene>
    <name evidence="3" type="ORF">M9458_055821</name>
</gene>
<keyword evidence="4" id="KW-1185">Reference proteome</keyword>
<proteinExistence type="predicted"/>
<dbReference type="AlphaFoldDB" id="A0ABD0MJ79"/>
<feature type="coiled-coil region" evidence="1">
    <location>
        <begin position="96"/>
        <end position="130"/>
    </location>
</feature>
<feature type="compositionally biased region" description="Basic residues" evidence="2">
    <location>
        <begin position="166"/>
        <end position="182"/>
    </location>
</feature>
<feature type="non-terminal residue" evidence="3">
    <location>
        <position position="1"/>
    </location>
</feature>
<sequence>TTTSGDSPPIPQHKSVMDTENWKADILASLKEDISVVIRAELKNALSEDIGFLKNELKGVKSEIANNTAAIRTEMDNMKTALRDVEEGVSTWSDEIASLQTIVAELKTELASLKEKNNDLEGRMRRCNVRIAGIPEETGSSSTVAVSKLLKEVLSLEKKHPNPKDHSHRGLTPKRTPKAKRKAPGDYCQTPLLPGQSAGCFQ</sequence>
<dbReference type="EMBL" id="JAMKFB020000601">
    <property type="protein sequence ID" value="KAL0148812.1"/>
    <property type="molecule type" value="Genomic_DNA"/>
</dbReference>
<evidence type="ECO:0000256" key="2">
    <source>
        <dbReference type="SAM" id="MobiDB-lite"/>
    </source>
</evidence>
<feature type="region of interest" description="Disordered" evidence="2">
    <location>
        <begin position="156"/>
        <end position="202"/>
    </location>
</feature>
<comment type="caution">
    <text evidence="3">The sequence shown here is derived from an EMBL/GenBank/DDBJ whole genome shotgun (WGS) entry which is preliminary data.</text>
</comment>
<evidence type="ECO:0000313" key="4">
    <source>
        <dbReference type="Proteomes" id="UP001529510"/>
    </source>
</evidence>
<organism evidence="3 4">
    <name type="scientific">Cirrhinus mrigala</name>
    <name type="common">Mrigala</name>
    <dbReference type="NCBI Taxonomy" id="683832"/>
    <lineage>
        <taxon>Eukaryota</taxon>
        <taxon>Metazoa</taxon>
        <taxon>Chordata</taxon>
        <taxon>Craniata</taxon>
        <taxon>Vertebrata</taxon>
        <taxon>Euteleostomi</taxon>
        <taxon>Actinopterygii</taxon>
        <taxon>Neopterygii</taxon>
        <taxon>Teleostei</taxon>
        <taxon>Ostariophysi</taxon>
        <taxon>Cypriniformes</taxon>
        <taxon>Cyprinidae</taxon>
        <taxon>Labeoninae</taxon>
        <taxon>Labeonini</taxon>
        <taxon>Cirrhinus</taxon>
    </lineage>
</organism>
<dbReference type="InterPro" id="IPR004244">
    <property type="entry name" value="Transposase_22"/>
</dbReference>
<protein>
    <submittedName>
        <fullName evidence="3">Uncharacterized protein</fullName>
    </submittedName>
</protein>
<feature type="compositionally biased region" description="Basic and acidic residues" evidence="2">
    <location>
        <begin position="156"/>
        <end position="165"/>
    </location>
</feature>
<dbReference type="PANTHER" id="PTHR11505">
    <property type="entry name" value="L1 TRANSPOSABLE ELEMENT-RELATED"/>
    <property type="match status" value="1"/>
</dbReference>
<name>A0ABD0MJ79_CIRMR</name>
<dbReference type="Proteomes" id="UP001529510">
    <property type="component" value="Unassembled WGS sequence"/>
</dbReference>
<evidence type="ECO:0000313" key="3">
    <source>
        <dbReference type="EMBL" id="KAL0148812.1"/>
    </source>
</evidence>
<reference evidence="3 4" key="1">
    <citation type="submission" date="2024-05" db="EMBL/GenBank/DDBJ databases">
        <title>Genome sequencing and assembly of Indian major carp, Cirrhinus mrigala (Hamilton, 1822).</title>
        <authorList>
            <person name="Mohindra V."/>
            <person name="Chowdhury L.M."/>
            <person name="Lal K."/>
            <person name="Jena J.K."/>
        </authorList>
    </citation>
    <scope>NUCLEOTIDE SEQUENCE [LARGE SCALE GENOMIC DNA]</scope>
    <source>
        <strain evidence="3">CM1030</strain>
        <tissue evidence="3">Blood</tissue>
    </source>
</reference>
<accession>A0ABD0MJ79</accession>
<dbReference type="Gene3D" id="1.10.287.1490">
    <property type="match status" value="1"/>
</dbReference>
<keyword evidence="1" id="KW-0175">Coiled coil</keyword>
<evidence type="ECO:0000256" key="1">
    <source>
        <dbReference type="SAM" id="Coils"/>
    </source>
</evidence>